<reference evidence="2" key="1">
    <citation type="submission" date="2018-11" db="EMBL/GenBank/DDBJ databases">
        <authorList>
            <consortium name="Pathogen Informatics"/>
        </authorList>
    </citation>
    <scope>NUCLEOTIDE SEQUENCE</scope>
</reference>
<protein>
    <submittedName>
        <fullName evidence="2">Uncharacterized protein</fullName>
    </submittedName>
</protein>
<evidence type="ECO:0000313" key="3">
    <source>
        <dbReference type="Proteomes" id="UP000784294"/>
    </source>
</evidence>
<evidence type="ECO:0000313" key="2">
    <source>
        <dbReference type="EMBL" id="VEL29952.1"/>
    </source>
</evidence>
<sequence>MKPEFVEDELEERPRASYKPSWLPPSATGDTDADDLAATKASSITGVDGVSGGDDEEDNIDLNEEEKERQRERKKASPPISLLTMEEKKMIIKKIIDHIPTAKDDLFAYPIEWEVVDRVKFFLKCLFMLIFLIQNINLFK</sequence>
<dbReference type="EMBL" id="CAAALY010107980">
    <property type="protein sequence ID" value="VEL29952.1"/>
    <property type="molecule type" value="Genomic_DNA"/>
</dbReference>
<feature type="compositionally biased region" description="Acidic residues" evidence="1">
    <location>
        <begin position="1"/>
        <end position="11"/>
    </location>
</feature>
<dbReference type="Gene3D" id="1.20.1390.10">
    <property type="entry name" value="PWI domain"/>
    <property type="match status" value="1"/>
</dbReference>
<feature type="region of interest" description="Disordered" evidence="1">
    <location>
        <begin position="1"/>
        <end position="79"/>
    </location>
</feature>
<evidence type="ECO:0000256" key="1">
    <source>
        <dbReference type="SAM" id="MobiDB-lite"/>
    </source>
</evidence>
<proteinExistence type="predicted"/>
<name>A0A3S5BM53_9PLAT</name>
<accession>A0A3S5BM53</accession>
<feature type="compositionally biased region" description="Low complexity" evidence="1">
    <location>
        <begin position="26"/>
        <end position="48"/>
    </location>
</feature>
<gene>
    <name evidence="2" type="ORF">PXEA_LOCUS23392</name>
</gene>
<dbReference type="OrthoDB" id="6275295at2759"/>
<keyword evidence="3" id="KW-1185">Reference proteome</keyword>
<comment type="caution">
    <text evidence="2">The sequence shown here is derived from an EMBL/GenBank/DDBJ whole genome shotgun (WGS) entry which is preliminary data.</text>
</comment>
<feature type="compositionally biased region" description="Acidic residues" evidence="1">
    <location>
        <begin position="53"/>
        <end position="65"/>
    </location>
</feature>
<dbReference type="Proteomes" id="UP000784294">
    <property type="component" value="Unassembled WGS sequence"/>
</dbReference>
<organism evidence="2 3">
    <name type="scientific">Protopolystoma xenopodis</name>
    <dbReference type="NCBI Taxonomy" id="117903"/>
    <lineage>
        <taxon>Eukaryota</taxon>
        <taxon>Metazoa</taxon>
        <taxon>Spiralia</taxon>
        <taxon>Lophotrochozoa</taxon>
        <taxon>Platyhelminthes</taxon>
        <taxon>Monogenea</taxon>
        <taxon>Polyopisthocotylea</taxon>
        <taxon>Polystomatidea</taxon>
        <taxon>Polystomatidae</taxon>
        <taxon>Protopolystoma</taxon>
    </lineage>
</organism>
<dbReference type="AlphaFoldDB" id="A0A3S5BM53"/>